<accession>A0A7J7FID5</accession>
<comment type="caution">
    <text evidence="1">The sequence shown here is derived from an EMBL/GenBank/DDBJ whole genome shotgun (WGS) entry which is preliminary data.</text>
</comment>
<name>A0A7J7FID5_DICBM</name>
<evidence type="ECO:0000313" key="2">
    <source>
        <dbReference type="Proteomes" id="UP000551758"/>
    </source>
</evidence>
<feature type="non-terminal residue" evidence="1">
    <location>
        <position position="76"/>
    </location>
</feature>
<gene>
    <name evidence="1" type="ORF">HPG69_000706</name>
</gene>
<reference evidence="1 2" key="1">
    <citation type="journal article" date="2020" name="Mol. Biol. Evol.">
        <title>Interspecific Gene Flow and the Evolution of Specialization in Black and White Rhinoceros.</title>
        <authorList>
            <person name="Moodley Y."/>
            <person name="Westbury M.V."/>
            <person name="Russo I.M."/>
            <person name="Gopalakrishnan S."/>
            <person name="Rakotoarivelo A."/>
            <person name="Olsen R.A."/>
            <person name="Prost S."/>
            <person name="Tunstall T."/>
            <person name="Ryder O.A."/>
            <person name="Dalen L."/>
            <person name="Bruford M.W."/>
        </authorList>
    </citation>
    <scope>NUCLEOTIDE SEQUENCE [LARGE SCALE GENOMIC DNA]</scope>
    <source>
        <strain evidence="1">SBR-YM</strain>
        <tissue evidence="1">Skin</tissue>
    </source>
</reference>
<keyword evidence="2" id="KW-1185">Reference proteome</keyword>
<proteinExistence type="predicted"/>
<protein>
    <submittedName>
        <fullName evidence="1">Uncharacterized protein</fullName>
    </submittedName>
</protein>
<dbReference type="Proteomes" id="UP000551758">
    <property type="component" value="Unassembled WGS sequence"/>
</dbReference>
<dbReference type="AlphaFoldDB" id="A0A7J7FID5"/>
<sequence length="76" mass="8364">FGLKKTAEASFGKLAHNHSRALMTPSARAQTLLETLLVSMESLMSSLQLESRGIYLGGENFLNQMSTISMSRSRET</sequence>
<dbReference type="EMBL" id="JACDTQ010000550">
    <property type="protein sequence ID" value="KAF5927800.1"/>
    <property type="molecule type" value="Genomic_DNA"/>
</dbReference>
<organism evidence="1 2">
    <name type="scientific">Diceros bicornis minor</name>
    <name type="common">South-central black rhinoceros</name>
    <dbReference type="NCBI Taxonomy" id="77932"/>
    <lineage>
        <taxon>Eukaryota</taxon>
        <taxon>Metazoa</taxon>
        <taxon>Chordata</taxon>
        <taxon>Craniata</taxon>
        <taxon>Vertebrata</taxon>
        <taxon>Euteleostomi</taxon>
        <taxon>Mammalia</taxon>
        <taxon>Eutheria</taxon>
        <taxon>Laurasiatheria</taxon>
        <taxon>Perissodactyla</taxon>
        <taxon>Rhinocerotidae</taxon>
        <taxon>Diceros</taxon>
    </lineage>
</organism>
<evidence type="ECO:0000313" key="1">
    <source>
        <dbReference type="EMBL" id="KAF5927800.1"/>
    </source>
</evidence>